<sequence>MVAELLTRLGVSESLYNGGTHAVFTPIDGSQIAALTLENKEAVTRRIDAAQAAFLHWRDVPAPRRGELVRLFGEVLREHKAALGELVSIEAGKITQEGLGEVQEMIDICDFAVGLSRQLYGLTIASERPGHHMRETWHPLGVVGVISAFNFPVAVWAWNTTLALVCGNAVVWKPSEKTPLTALACQALFEKALKAFGDAPEGLSQLIIGDRDAGQALVDDPRVPLVSATGSTRMGREVGPRVAARFGRSILELGGNNAMILAPSADLDLAVRGILFSAVGTAGQRCTTLRRLIVHRSIKDEVVARVKAAYAKVRIGDPRKDNLVGPLIDKQSYSAMQNALTQARDEGGQVFGGERQIQDQYPNAYYVAPAIVEMPGQSAVVRHETFAPILYVLAYDEFEEALRLNNEVPQGLSSCIFTTDLREAERFQSAAGSDCGIANVNIGTSGAEIGGAFGGEKETGGGRESGSDSWKAYMRRQTNTVNYSRELPLAQGIVFD</sequence>
<evidence type="ECO:0000256" key="5">
    <source>
        <dbReference type="ARBA" id="ARBA00024226"/>
    </source>
</evidence>
<dbReference type="PANTHER" id="PTHR43521:SF1">
    <property type="entry name" value="ALPHA-AMINOADIPIC SEMIALDEHYDE DEHYDROGENASE"/>
    <property type="match status" value="1"/>
</dbReference>
<reference evidence="10" key="1">
    <citation type="submission" date="2019-09" db="EMBL/GenBank/DDBJ databases">
        <authorList>
            <person name="Chandra G."/>
            <person name="Truman W A."/>
        </authorList>
    </citation>
    <scope>NUCLEOTIDE SEQUENCE [LARGE SCALE GENOMIC DNA]</scope>
    <source>
        <strain evidence="10">PS652</strain>
    </source>
</reference>
<accession>A0A5E6SI50</accession>
<dbReference type="GO" id="GO:0004029">
    <property type="term" value="F:aldehyde dehydrogenase (NAD+) activity"/>
    <property type="evidence" value="ECO:0007669"/>
    <property type="project" value="UniProtKB-EC"/>
</dbReference>
<dbReference type="Gene3D" id="3.40.605.10">
    <property type="entry name" value="Aldehyde Dehydrogenase, Chain A, domain 1"/>
    <property type="match status" value="1"/>
</dbReference>
<proteinExistence type="inferred from homology"/>
<evidence type="ECO:0000256" key="4">
    <source>
        <dbReference type="ARBA" id="ARBA00023027"/>
    </source>
</evidence>
<name>A0A5E6SI50_PSEFL</name>
<dbReference type="EC" id="1.2.1.3" evidence="5"/>
<keyword evidence="4" id="KW-0520">NAD</keyword>
<dbReference type="Pfam" id="PF00171">
    <property type="entry name" value="Aldedh"/>
    <property type="match status" value="1"/>
</dbReference>
<dbReference type="InterPro" id="IPR044638">
    <property type="entry name" value="ALDH7A1-like"/>
</dbReference>
<evidence type="ECO:0000256" key="6">
    <source>
        <dbReference type="PROSITE-ProRule" id="PRU10007"/>
    </source>
</evidence>
<evidence type="ECO:0000259" key="8">
    <source>
        <dbReference type="Pfam" id="PF00171"/>
    </source>
</evidence>
<reference evidence="9 11" key="2">
    <citation type="submission" date="2024-03" db="EMBL/GenBank/DDBJ databases">
        <authorList>
            <person name="Alaster D. Moffat"/>
            <person name="Govind Chandra"/>
            <person name="Andrew W. Truman"/>
        </authorList>
    </citation>
    <scope>NUCLEOTIDE SEQUENCE [LARGE SCALE GENOMIC DNA]</scope>
    <source>
        <strain evidence="9">PS652</strain>
    </source>
</reference>
<keyword evidence="3 7" id="KW-0560">Oxidoreductase</keyword>
<dbReference type="RefSeq" id="WP_095162870.1">
    <property type="nucleotide sequence ID" value="NZ_OZ024668.1"/>
</dbReference>
<dbReference type="Gene3D" id="3.40.309.10">
    <property type="entry name" value="Aldehyde Dehydrogenase, Chain A, domain 2"/>
    <property type="match status" value="1"/>
</dbReference>
<dbReference type="PROSITE" id="PS00687">
    <property type="entry name" value="ALDEHYDE_DEHYDR_GLU"/>
    <property type="match status" value="1"/>
</dbReference>
<dbReference type="InterPro" id="IPR016162">
    <property type="entry name" value="Ald_DH_N"/>
</dbReference>
<evidence type="ECO:0000256" key="2">
    <source>
        <dbReference type="ARBA" id="ARBA00011881"/>
    </source>
</evidence>
<evidence type="ECO:0000256" key="1">
    <source>
        <dbReference type="ARBA" id="ARBA00009986"/>
    </source>
</evidence>
<dbReference type="Proteomes" id="UP000326595">
    <property type="component" value="Chromosome"/>
</dbReference>
<dbReference type="InterPro" id="IPR029510">
    <property type="entry name" value="Ald_DH_CS_GLU"/>
</dbReference>
<evidence type="ECO:0000313" key="11">
    <source>
        <dbReference type="Proteomes" id="UP000326595"/>
    </source>
</evidence>
<comment type="subunit">
    <text evidence="2">Homotetramer.</text>
</comment>
<dbReference type="SUPFAM" id="SSF53720">
    <property type="entry name" value="ALDH-like"/>
    <property type="match status" value="1"/>
</dbReference>
<evidence type="ECO:0000313" key="9">
    <source>
        <dbReference type="EMBL" id="CAK9888872.1"/>
    </source>
</evidence>
<organism evidence="10">
    <name type="scientific">Pseudomonas fluorescens</name>
    <dbReference type="NCBI Taxonomy" id="294"/>
    <lineage>
        <taxon>Bacteria</taxon>
        <taxon>Pseudomonadati</taxon>
        <taxon>Pseudomonadota</taxon>
        <taxon>Gammaproteobacteria</taxon>
        <taxon>Pseudomonadales</taxon>
        <taxon>Pseudomonadaceae</taxon>
        <taxon>Pseudomonas</taxon>
    </lineage>
</organism>
<dbReference type="EMBL" id="OZ024668">
    <property type="protein sequence ID" value="CAK9888872.1"/>
    <property type="molecule type" value="Genomic_DNA"/>
</dbReference>
<feature type="active site" evidence="6">
    <location>
        <position position="252"/>
    </location>
</feature>
<protein>
    <recommendedName>
        <fullName evidence="5">aldehyde dehydrogenase (NAD(+))</fullName>
        <ecNumber evidence="5">1.2.1.3</ecNumber>
    </recommendedName>
</protein>
<feature type="domain" description="Aldehyde dehydrogenase" evidence="8">
    <location>
        <begin position="20"/>
        <end position="478"/>
    </location>
</feature>
<dbReference type="AlphaFoldDB" id="A0A5E6SI50"/>
<evidence type="ECO:0000256" key="7">
    <source>
        <dbReference type="RuleBase" id="RU003345"/>
    </source>
</evidence>
<dbReference type="InterPro" id="IPR016161">
    <property type="entry name" value="Ald_DH/histidinol_DH"/>
</dbReference>
<gene>
    <name evidence="10" type="primary">gabD_1</name>
    <name evidence="9" type="ORF">PS652_01701</name>
    <name evidence="10" type="ORF">PS652_02259</name>
</gene>
<evidence type="ECO:0000256" key="3">
    <source>
        <dbReference type="ARBA" id="ARBA00023002"/>
    </source>
</evidence>
<dbReference type="InterPro" id="IPR016163">
    <property type="entry name" value="Ald_DH_C"/>
</dbReference>
<dbReference type="FunFam" id="3.40.309.10:FF:000018">
    <property type="entry name" value="Alpha-aminoadipic semialdehyde dehydrogenase"/>
    <property type="match status" value="1"/>
</dbReference>
<dbReference type="InterPro" id="IPR015590">
    <property type="entry name" value="Aldehyde_DH_dom"/>
</dbReference>
<evidence type="ECO:0000313" key="10">
    <source>
        <dbReference type="EMBL" id="VVM80441.1"/>
    </source>
</evidence>
<comment type="similarity">
    <text evidence="1 7">Belongs to the aldehyde dehydrogenase family.</text>
</comment>
<dbReference type="PANTHER" id="PTHR43521">
    <property type="entry name" value="ALPHA-AMINOADIPIC SEMIALDEHYDE DEHYDROGENASE"/>
    <property type="match status" value="1"/>
</dbReference>
<dbReference type="EMBL" id="CABVHG010000011">
    <property type="protein sequence ID" value="VVM80441.1"/>
    <property type="molecule type" value="Genomic_DNA"/>
</dbReference>
<dbReference type="CDD" id="cd07130">
    <property type="entry name" value="ALDH_F7_AASADH"/>
    <property type="match status" value="1"/>
</dbReference>